<protein>
    <submittedName>
        <fullName evidence="1">Uncharacterized protein</fullName>
    </submittedName>
</protein>
<accession>A0A1M5USP0</accession>
<reference evidence="2" key="1">
    <citation type="submission" date="2016-11" db="EMBL/GenBank/DDBJ databases">
        <authorList>
            <person name="Varghese N."/>
            <person name="Submissions S."/>
        </authorList>
    </citation>
    <scope>NUCLEOTIDE SEQUENCE [LARGE SCALE GENOMIC DNA]</scope>
    <source>
        <strain evidence="2">DSM 25330</strain>
    </source>
</reference>
<dbReference type="Proteomes" id="UP000184522">
    <property type="component" value="Unassembled WGS sequence"/>
</dbReference>
<proteinExistence type="predicted"/>
<gene>
    <name evidence="1" type="ORF">SAMN05444148_2586</name>
</gene>
<evidence type="ECO:0000313" key="2">
    <source>
        <dbReference type="Proteomes" id="UP000184522"/>
    </source>
</evidence>
<dbReference type="RefSeq" id="WP_073087082.1">
    <property type="nucleotide sequence ID" value="NZ_FQWS01000002.1"/>
</dbReference>
<organism evidence="1 2">
    <name type="scientific">Winogradskyella jejuensis</name>
    <dbReference type="NCBI Taxonomy" id="1089305"/>
    <lineage>
        <taxon>Bacteria</taxon>
        <taxon>Pseudomonadati</taxon>
        <taxon>Bacteroidota</taxon>
        <taxon>Flavobacteriia</taxon>
        <taxon>Flavobacteriales</taxon>
        <taxon>Flavobacteriaceae</taxon>
        <taxon>Winogradskyella</taxon>
    </lineage>
</organism>
<dbReference type="STRING" id="1089305.SAMN05444148_2586"/>
<evidence type="ECO:0000313" key="1">
    <source>
        <dbReference type="EMBL" id="SHH65920.1"/>
    </source>
</evidence>
<dbReference type="OrthoDB" id="595022at2"/>
<keyword evidence="2" id="KW-1185">Reference proteome</keyword>
<name>A0A1M5USP0_9FLAO</name>
<sequence length="144" mass="16298">MTYNKLGFAFIGLKTMSFAIIEKAYKKTGDTNLMTGLGFGLDIDDHTVTCNTRFSFEKKKDQPFLVLEVQGLFEIEKNDFLNKMKQDNKTYLIAKGLAVHFAVLTIGSARGILHAKTEGTPFNEYLLPTIDVQNMLEEDVIFNF</sequence>
<dbReference type="AlphaFoldDB" id="A0A1M5USP0"/>
<dbReference type="EMBL" id="FQWS01000002">
    <property type="protein sequence ID" value="SHH65920.1"/>
    <property type="molecule type" value="Genomic_DNA"/>
</dbReference>